<gene>
    <name evidence="7" type="ORF">NDI37_02740</name>
</gene>
<dbReference type="PANTHER" id="PTHR14136:SF17">
    <property type="entry name" value="BTB_POZ DOMAIN-CONTAINING PROTEIN KCTD9"/>
    <property type="match status" value="1"/>
</dbReference>
<evidence type="ECO:0000256" key="3">
    <source>
        <dbReference type="ARBA" id="ARBA00022989"/>
    </source>
</evidence>
<dbReference type="InterPro" id="IPR010432">
    <property type="entry name" value="RDD"/>
</dbReference>
<dbReference type="InterPro" id="IPR001646">
    <property type="entry name" value="5peptide_repeat"/>
</dbReference>
<evidence type="ECO:0000313" key="8">
    <source>
        <dbReference type="Proteomes" id="UP001442494"/>
    </source>
</evidence>
<comment type="caution">
    <text evidence="7">The sequence shown here is derived from an EMBL/GenBank/DDBJ whole genome shotgun (WGS) entry which is preliminary data.</text>
</comment>
<name>A0ABV0JIX5_9CYAN</name>
<keyword evidence="2 5" id="KW-0812">Transmembrane</keyword>
<dbReference type="RefSeq" id="WP_190420564.1">
    <property type="nucleotide sequence ID" value="NZ_JAMPKK010000003.1"/>
</dbReference>
<evidence type="ECO:0000256" key="4">
    <source>
        <dbReference type="ARBA" id="ARBA00023136"/>
    </source>
</evidence>
<keyword evidence="8" id="KW-1185">Reference proteome</keyword>
<dbReference type="Gene3D" id="2.160.20.80">
    <property type="entry name" value="E3 ubiquitin-protein ligase SopA"/>
    <property type="match status" value="2"/>
</dbReference>
<keyword evidence="4 5" id="KW-0472">Membrane</keyword>
<dbReference type="Pfam" id="PF00805">
    <property type="entry name" value="Pentapeptide"/>
    <property type="match status" value="4"/>
</dbReference>
<feature type="transmembrane region" description="Helical" evidence="5">
    <location>
        <begin position="102"/>
        <end position="123"/>
    </location>
</feature>
<feature type="transmembrane region" description="Helical" evidence="5">
    <location>
        <begin position="181"/>
        <end position="201"/>
    </location>
</feature>
<accession>A0ABV0JIX5</accession>
<organism evidence="7 8">
    <name type="scientific">Funiculus sociatus GB2-A5</name>
    <dbReference type="NCBI Taxonomy" id="2933946"/>
    <lineage>
        <taxon>Bacteria</taxon>
        <taxon>Bacillati</taxon>
        <taxon>Cyanobacteriota</taxon>
        <taxon>Cyanophyceae</taxon>
        <taxon>Coleofasciculales</taxon>
        <taxon>Coleofasciculaceae</taxon>
        <taxon>Funiculus</taxon>
    </lineage>
</organism>
<evidence type="ECO:0000259" key="6">
    <source>
        <dbReference type="Pfam" id="PF06271"/>
    </source>
</evidence>
<sequence length="734" mass="80111">MATQVKKASNRKSPAWRIQLHQLPLGLRRGAASIVEISLVVASALVPYSIGLVAKSCTGTWPCTATETVPLNPVLANTKDAIAQTLAVPRRDTNQQVPPLTNLLWCAALAAPVLVVGRQLYLLGKKGQTSPKRSLGVQVVTESGDPPGLIRAVWREGLGRWGLPFTTAYLIWRYSGAFPDLGILLGLAALMWLGENAIALFDPERRTLHDRIAGTFVIDSATFTPYPEADRGIPLRSKKPVTLEVQSSWSEADDQRHEKVTTIVLSSGSRGRKLHLWYWMRQHPGTMLLIAAVSTMIAILGTFVGTQIYIQNQANWRDAKQQNNKVFLALVNQLSQSYPYQIEERRSAILALARLEDSRAVPFLVDLLGQEVAPRLIDTTQQALVSVGPKALPYLQRLNLALQKDEALLRGSALEERQLIARRLGATKRAIAKILSIYTTQIQNTDLSRTNLDKVTTEPAPFTLVLDKTDLSRIQFKGANLTGASLRGSRFFGAGEDGRLGTFDDWIADLSGADLKEANLTDAFLSQVPLNRTNLIRATLNRANLSNAQLVGANLSSAKLIEADLRQAVLENASLTGADLGDANLTKSNLSGARLGKVRAVGTKFDFALLTQSNWQGADMTEAQLRNANLQNADLSSTKLTRANLSEAQLQNAKFRNANLSAADLRGANLEGADFQGATFADAKPRQPDQFIQELPPAASSARVKGVDFSKVKNLETKQIRFICDQGGLHPRCE</sequence>
<dbReference type="Pfam" id="PF06271">
    <property type="entry name" value="RDD"/>
    <property type="match status" value="1"/>
</dbReference>
<evidence type="ECO:0000256" key="2">
    <source>
        <dbReference type="ARBA" id="ARBA00022692"/>
    </source>
</evidence>
<comment type="subcellular location">
    <subcellularLocation>
        <location evidence="1">Membrane</location>
        <topology evidence="1">Multi-pass membrane protein</topology>
    </subcellularLocation>
</comment>
<dbReference type="Proteomes" id="UP001442494">
    <property type="component" value="Unassembled WGS sequence"/>
</dbReference>
<keyword evidence="3 5" id="KW-1133">Transmembrane helix</keyword>
<evidence type="ECO:0000256" key="1">
    <source>
        <dbReference type="ARBA" id="ARBA00004141"/>
    </source>
</evidence>
<feature type="domain" description="RDD" evidence="6">
    <location>
        <begin position="101"/>
        <end position="214"/>
    </location>
</feature>
<dbReference type="InterPro" id="IPR051082">
    <property type="entry name" value="Pentapeptide-BTB/POZ_domain"/>
</dbReference>
<reference evidence="7 8" key="1">
    <citation type="submission" date="2022-04" db="EMBL/GenBank/DDBJ databases">
        <title>Positive selection, recombination, and allopatry shape intraspecific diversity of widespread and dominant cyanobacteria.</title>
        <authorList>
            <person name="Wei J."/>
            <person name="Shu W."/>
            <person name="Hu C."/>
        </authorList>
    </citation>
    <scope>NUCLEOTIDE SEQUENCE [LARGE SCALE GENOMIC DNA]</scope>
    <source>
        <strain evidence="7 8">GB2-A5</strain>
    </source>
</reference>
<dbReference type="EMBL" id="JAMPKK010000003">
    <property type="protein sequence ID" value="MEP0863382.1"/>
    <property type="molecule type" value="Genomic_DNA"/>
</dbReference>
<evidence type="ECO:0000313" key="7">
    <source>
        <dbReference type="EMBL" id="MEP0863382.1"/>
    </source>
</evidence>
<feature type="transmembrane region" description="Helical" evidence="5">
    <location>
        <begin position="288"/>
        <end position="310"/>
    </location>
</feature>
<protein>
    <submittedName>
        <fullName evidence="7">Pentapeptide repeat-containing protein</fullName>
    </submittedName>
</protein>
<evidence type="ECO:0000256" key="5">
    <source>
        <dbReference type="SAM" id="Phobius"/>
    </source>
</evidence>
<dbReference type="SUPFAM" id="SSF141571">
    <property type="entry name" value="Pentapeptide repeat-like"/>
    <property type="match status" value="1"/>
</dbReference>
<proteinExistence type="predicted"/>
<dbReference type="PANTHER" id="PTHR14136">
    <property type="entry name" value="BTB_POZ DOMAIN-CONTAINING PROTEIN KCTD9"/>
    <property type="match status" value="1"/>
</dbReference>